<name>A0ABD2A001_VESSQ</name>
<dbReference type="AlphaFoldDB" id="A0ABD2A001"/>
<gene>
    <name evidence="1" type="ORF">V1478_017238</name>
</gene>
<reference evidence="1 2" key="1">
    <citation type="journal article" date="2024" name="Ann. Entomol. Soc. Am.">
        <title>Genomic analyses of the southern and eastern yellowjacket wasps (Hymenoptera: Vespidae) reveal evolutionary signatures of social life.</title>
        <authorList>
            <person name="Catto M.A."/>
            <person name="Caine P.B."/>
            <person name="Orr S.E."/>
            <person name="Hunt B.G."/>
            <person name="Goodisman M.A.D."/>
        </authorList>
    </citation>
    <scope>NUCLEOTIDE SEQUENCE [LARGE SCALE GENOMIC DNA]</scope>
    <source>
        <strain evidence="1">233</strain>
        <tissue evidence="1">Head and thorax</tissue>
    </source>
</reference>
<comment type="caution">
    <text evidence="1">The sequence shown here is derived from an EMBL/GenBank/DDBJ whole genome shotgun (WGS) entry which is preliminary data.</text>
</comment>
<evidence type="ECO:0000313" key="1">
    <source>
        <dbReference type="EMBL" id="KAL2713045.1"/>
    </source>
</evidence>
<accession>A0ABD2A001</accession>
<proteinExistence type="predicted"/>
<dbReference type="EMBL" id="JAUDFV010000161">
    <property type="protein sequence ID" value="KAL2713045.1"/>
    <property type="molecule type" value="Genomic_DNA"/>
</dbReference>
<organism evidence="1 2">
    <name type="scientific">Vespula squamosa</name>
    <name type="common">Southern yellow jacket</name>
    <name type="synonym">Wasp</name>
    <dbReference type="NCBI Taxonomy" id="30214"/>
    <lineage>
        <taxon>Eukaryota</taxon>
        <taxon>Metazoa</taxon>
        <taxon>Ecdysozoa</taxon>
        <taxon>Arthropoda</taxon>
        <taxon>Hexapoda</taxon>
        <taxon>Insecta</taxon>
        <taxon>Pterygota</taxon>
        <taxon>Neoptera</taxon>
        <taxon>Endopterygota</taxon>
        <taxon>Hymenoptera</taxon>
        <taxon>Apocrita</taxon>
        <taxon>Aculeata</taxon>
        <taxon>Vespoidea</taxon>
        <taxon>Vespidae</taxon>
        <taxon>Vespinae</taxon>
        <taxon>Vespula</taxon>
    </lineage>
</organism>
<keyword evidence="2" id="KW-1185">Reference proteome</keyword>
<feature type="non-terminal residue" evidence="1">
    <location>
        <position position="1"/>
    </location>
</feature>
<sequence>QGQRYERAELYQKIEAIHLGCVERIGGCLESRRLARREELAKRRPEVEERKRRDSELHLVGKCSETLPSNIETLSFRTIRWPSPINGDDDDENERAGIFLIGLQARASPAKGPLLRILLENLRTEFAQKAIHALVPKRYYAQGKVKAFCDTRFGNHPPDQSTLRLNG</sequence>
<protein>
    <submittedName>
        <fullName evidence="1">Uncharacterized protein</fullName>
    </submittedName>
</protein>
<dbReference type="Proteomes" id="UP001607302">
    <property type="component" value="Unassembled WGS sequence"/>
</dbReference>
<evidence type="ECO:0000313" key="2">
    <source>
        <dbReference type="Proteomes" id="UP001607302"/>
    </source>
</evidence>